<evidence type="ECO:0000313" key="9">
    <source>
        <dbReference type="Proteomes" id="UP000245802"/>
    </source>
</evidence>
<dbReference type="Proteomes" id="UP000245802">
    <property type="component" value="Chromosome"/>
</dbReference>
<sequence length="84" mass="10295">MGVRVEVCEGESLTSALRRFRKYVRSANVMYEYRWHDEFTKRCEERRRRKGNAKRRAQGLRSWREYQRECESEANWPDPPRPSL</sequence>
<dbReference type="KEGG" id="gog:C1280_11530"/>
<evidence type="ECO:0000313" key="8">
    <source>
        <dbReference type="EMBL" id="AWM40402.1"/>
    </source>
</evidence>
<evidence type="ECO:0000313" key="7">
    <source>
        <dbReference type="EMBL" id="AWM40379.1"/>
    </source>
</evidence>
<dbReference type="AlphaFoldDB" id="A0A2Z3H7N2"/>
<dbReference type="RefSeq" id="WP_010036141.1">
    <property type="nucleotide sequence ID" value="NZ_CP025958.1"/>
</dbReference>
<dbReference type="InterPro" id="IPR001911">
    <property type="entry name" value="Ribosomal_bS21"/>
</dbReference>
<evidence type="ECO:0000256" key="4">
    <source>
        <dbReference type="ARBA" id="ARBA00035135"/>
    </source>
</evidence>
<dbReference type="EMBL" id="CP025958">
    <property type="protein sequence ID" value="AWM37575.1"/>
    <property type="molecule type" value="Genomic_DNA"/>
</dbReference>
<organism evidence="8 9">
    <name type="scientific">Gemmata obscuriglobus</name>
    <dbReference type="NCBI Taxonomy" id="114"/>
    <lineage>
        <taxon>Bacteria</taxon>
        <taxon>Pseudomonadati</taxon>
        <taxon>Planctomycetota</taxon>
        <taxon>Planctomycetia</taxon>
        <taxon>Gemmatales</taxon>
        <taxon>Gemmataceae</taxon>
        <taxon>Gemmata</taxon>
    </lineage>
</organism>
<dbReference type="NCBIfam" id="TIGR00030">
    <property type="entry name" value="S21p"/>
    <property type="match status" value="1"/>
</dbReference>
<dbReference type="GO" id="GO:0003735">
    <property type="term" value="F:structural constituent of ribosome"/>
    <property type="evidence" value="ECO:0007669"/>
    <property type="project" value="InterPro"/>
</dbReference>
<reference evidence="8 9" key="1">
    <citation type="submission" date="2018-01" db="EMBL/GenBank/DDBJ databases">
        <title>G. obscuriglobus.</title>
        <authorList>
            <person name="Franke J."/>
            <person name="Blomberg W."/>
            <person name="Selmecki A."/>
        </authorList>
    </citation>
    <scope>NUCLEOTIDE SEQUENCE [LARGE SCALE GENOMIC DNA]</scope>
    <source>
        <strain evidence="8 9">DSM 5831</strain>
    </source>
</reference>
<dbReference type="EMBL" id="CP025958">
    <property type="protein sequence ID" value="AWM40402.1"/>
    <property type="molecule type" value="Genomic_DNA"/>
</dbReference>
<dbReference type="GO" id="GO:1990904">
    <property type="term" value="C:ribonucleoprotein complex"/>
    <property type="evidence" value="ECO:0007669"/>
    <property type="project" value="UniProtKB-KW"/>
</dbReference>
<keyword evidence="2 8" id="KW-0689">Ribosomal protein</keyword>
<evidence type="ECO:0000256" key="1">
    <source>
        <dbReference type="ARBA" id="ARBA00006640"/>
    </source>
</evidence>
<dbReference type="Pfam" id="PF01165">
    <property type="entry name" value="Ribosomal_S21"/>
    <property type="match status" value="1"/>
</dbReference>
<keyword evidence="3" id="KW-0687">Ribonucleoprotein</keyword>
<protein>
    <recommendedName>
        <fullName evidence="4">Small ribosomal subunit protein bS21</fullName>
    </recommendedName>
</protein>
<evidence type="ECO:0000313" key="6">
    <source>
        <dbReference type="EMBL" id="AWM37591.1"/>
    </source>
</evidence>
<evidence type="ECO:0000256" key="3">
    <source>
        <dbReference type="ARBA" id="ARBA00023274"/>
    </source>
</evidence>
<name>A0A2Z3H7N2_9BACT</name>
<comment type="similarity">
    <text evidence="1">Belongs to the bacterial ribosomal protein bS21 family.</text>
</comment>
<dbReference type="KEGG" id="gog:C1280_11640"/>
<evidence type="ECO:0000256" key="2">
    <source>
        <dbReference type="ARBA" id="ARBA00022980"/>
    </source>
</evidence>
<proteinExistence type="inferred from homology"/>
<dbReference type="EMBL" id="CP025958">
    <property type="protein sequence ID" value="AWM37591.1"/>
    <property type="molecule type" value="Genomic_DNA"/>
</dbReference>
<dbReference type="EMBL" id="CP025958">
    <property type="protein sequence ID" value="AWM40379.1"/>
    <property type="molecule type" value="Genomic_DNA"/>
</dbReference>
<dbReference type="GO" id="GO:0006412">
    <property type="term" value="P:translation"/>
    <property type="evidence" value="ECO:0007669"/>
    <property type="project" value="InterPro"/>
</dbReference>
<dbReference type="KEGG" id="gog:C1280_27725"/>
<dbReference type="GO" id="GO:0005840">
    <property type="term" value="C:ribosome"/>
    <property type="evidence" value="ECO:0007669"/>
    <property type="project" value="UniProtKB-KW"/>
</dbReference>
<dbReference type="KEGG" id="gog:C1280_27560"/>
<gene>
    <name evidence="8" type="primary">rpsU</name>
    <name evidence="5" type="ORF">C1280_11530</name>
    <name evidence="6" type="ORF">C1280_11640</name>
    <name evidence="7" type="ORF">C1280_27560</name>
    <name evidence="8" type="ORF">C1280_27725</name>
</gene>
<evidence type="ECO:0000313" key="5">
    <source>
        <dbReference type="EMBL" id="AWM37575.1"/>
    </source>
</evidence>
<keyword evidence="9" id="KW-1185">Reference proteome</keyword>
<accession>A0A2Z3H7N2</accession>